<dbReference type="Pfam" id="PF14497">
    <property type="entry name" value="GST_C_3"/>
    <property type="match status" value="1"/>
</dbReference>
<dbReference type="InterPro" id="IPR004045">
    <property type="entry name" value="Glutathione_S-Trfase_N"/>
</dbReference>
<dbReference type="Proteomes" id="UP000504635">
    <property type="component" value="Unplaced"/>
</dbReference>
<reference evidence="9" key="1">
    <citation type="submission" date="2025-08" db="UniProtKB">
        <authorList>
            <consortium name="RefSeq"/>
        </authorList>
    </citation>
    <scope>IDENTIFICATION</scope>
    <source>
        <tissue evidence="9">Gonads</tissue>
    </source>
</reference>
<dbReference type="Gene3D" id="1.20.1050.10">
    <property type="match status" value="1"/>
</dbReference>
<dbReference type="InterPro" id="IPR050213">
    <property type="entry name" value="GST_superfamily"/>
</dbReference>
<dbReference type="FunFam" id="1.20.1050.10:FF:000030">
    <property type="entry name" value="Glutathione S-transferase S1"/>
    <property type="match status" value="1"/>
</dbReference>
<comment type="catalytic activity">
    <reaction evidence="5">
        <text>RX + glutathione = an S-substituted glutathione + a halide anion + H(+)</text>
        <dbReference type="Rhea" id="RHEA:16437"/>
        <dbReference type="ChEBI" id="CHEBI:15378"/>
        <dbReference type="ChEBI" id="CHEBI:16042"/>
        <dbReference type="ChEBI" id="CHEBI:17792"/>
        <dbReference type="ChEBI" id="CHEBI:57925"/>
        <dbReference type="ChEBI" id="CHEBI:90779"/>
        <dbReference type="EC" id="2.5.1.18"/>
    </reaction>
</comment>
<dbReference type="OrthoDB" id="414243at2759"/>
<dbReference type="EC" id="2.5.1.18" evidence="2"/>
<dbReference type="SFLD" id="SFLDG00363">
    <property type="entry name" value="AMPS_(cytGST):_Alpha-__Mu-__Pi"/>
    <property type="match status" value="1"/>
</dbReference>
<dbReference type="InterPro" id="IPR036249">
    <property type="entry name" value="Thioredoxin-like_sf"/>
</dbReference>
<dbReference type="KEGG" id="soy:115884043"/>
<accession>A0A6J2Y558</accession>
<dbReference type="InterPro" id="IPR004046">
    <property type="entry name" value="GST_C"/>
</dbReference>
<evidence type="ECO:0000256" key="4">
    <source>
        <dbReference type="ARBA" id="ARBA00038317"/>
    </source>
</evidence>
<dbReference type="CDD" id="cd03039">
    <property type="entry name" value="GST_N_Sigma_like"/>
    <property type="match status" value="1"/>
</dbReference>
<dbReference type="InterPro" id="IPR010987">
    <property type="entry name" value="Glutathione-S-Trfase_C-like"/>
</dbReference>
<dbReference type="GeneID" id="115884043"/>
<evidence type="ECO:0000313" key="9">
    <source>
        <dbReference type="RefSeq" id="XP_030758386.1"/>
    </source>
</evidence>
<dbReference type="PANTHER" id="PTHR11571">
    <property type="entry name" value="GLUTATHIONE S-TRANSFERASE"/>
    <property type="match status" value="1"/>
</dbReference>
<evidence type="ECO:0000256" key="3">
    <source>
        <dbReference type="ARBA" id="ARBA00022679"/>
    </source>
</evidence>
<dbReference type="PROSITE" id="PS50404">
    <property type="entry name" value="GST_NTER"/>
    <property type="match status" value="1"/>
</dbReference>
<dbReference type="AlphaFoldDB" id="A0A6J2Y558"/>
<feature type="domain" description="GST N-terminal" evidence="6">
    <location>
        <begin position="3"/>
        <end position="80"/>
    </location>
</feature>
<evidence type="ECO:0000259" key="7">
    <source>
        <dbReference type="PROSITE" id="PS50405"/>
    </source>
</evidence>
<dbReference type="InterPro" id="IPR040079">
    <property type="entry name" value="Glutathione_S-Trfase"/>
</dbReference>
<comment type="similarity">
    <text evidence="4">Belongs to the GST superfamily. Sigma family.</text>
</comment>
<evidence type="ECO:0000313" key="8">
    <source>
        <dbReference type="Proteomes" id="UP000504635"/>
    </source>
</evidence>
<dbReference type="PANTHER" id="PTHR11571:SF224">
    <property type="entry name" value="HEMATOPOIETIC PROSTAGLANDIN D SYNTHASE"/>
    <property type="match status" value="1"/>
</dbReference>
<dbReference type="PROSITE" id="PS50405">
    <property type="entry name" value="GST_CTER"/>
    <property type="match status" value="1"/>
</dbReference>
<dbReference type="GO" id="GO:0004602">
    <property type="term" value="F:glutathione peroxidase activity"/>
    <property type="evidence" value="ECO:0007669"/>
    <property type="project" value="UniProtKB-ARBA"/>
</dbReference>
<dbReference type="InterPro" id="IPR036282">
    <property type="entry name" value="Glutathione-S-Trfase_C_sf"/>
</dbReference>
<dbReference type="FunFam" id="3.40.30.10:FF:000035">
    <property type="entry name" value="hematopoietic prostaglandin D synthase"/>
    <property type="match status" value="1"/>
</dbReference>
<keyword evidence="3" id="KW-0808">Transferase</keyword>
<dbReference type="SUPFAM" id="SSF52833">
    <property type="entry name" value="Thioredoxin-like"/>
    <property type="match status" value="1"/>
</dbReference>
<protein>
    <recommendedName>
        <fullName evidence="2">glutathione transferase</fullName>
        <ecNumber evidence="2">2.5.1.18</ecNumber>
    </recommendedName>
</protein>
<name>A0A6J2Y558_SITOR</name>
<comment type="subunit">
    <text evidence="1">Homodimer.</text>
</comment>
<dbReference type="RefSeq" id="XP_030758386.1">
    <property type="nucleotide sequence ID" value="XM_030902526.1"/>
</dbReference>
<dbReference type="SUPFAM" id="SSF47616">
    <property type="entry name" value="GST C-terminal domain-like"/>
    <property type="match status" value="1"/>
</dbReference>
<feature type="domain" description="GST C-terminal" evidence="7">
    <location>
        <begin position="82"/>
        <end position="205"/>
    </location>
</feature>
<dbReference type="InParanoid" id="A0A6J2Y558"/>
<proteinExistence type="inferred from homology"/>
<dbReference type="SFLD" id="SFLDG01205">
    <property type="entry name" value="AMPS.1"/>
    <property type="match status" value="1"/>
</dbReference>
<dbReference type="GO" id="GO:0006749">
    <property type="term" value="P:glutathione metabolic process"/>
    <property type="evidence" value="ECO:0007669"/>
    <property type="project" value="TreeGrafter"/>
</dbReference>
<gene>
    <name evidence="9" type="primary">LOC115884043</name>
</gene>
<organism evidence="8 9">
    <name type="scientific">Sitophilus oryzae</name>
    <name type="common">Rice weevil</name>
    <name type="synonym">Curculio oryzae</name>
    <dbReference type="NCBI Taxonomy" id="7048"/>
    <lineage>
        <taxon>Eukaryota</taxon>
        <taxon>Metazoa</taxon>
        <taxon>Ecdysozoa</taxon>
        <taxon>Arthropoda</taxon>
        <taxon>Hexapoda</taxon>
        <taxon>Insecta</taxon>
        <taxon>Pterygota</taxon>
        <taxon>Neoptera</taxon>
        <taxon>Endopterygota</taxon>
        <taxon>Coleoptera</taxon>
        <taxon>Polyphaga</taxon>
        <taxon>Cucujiformia</taxon>
        <taxon>Curculionidae</taxon>
        <taxon>Dryophthorinae</taxon>
        <taxon>Sitophilus</taxon>
    </lineage>
</organism>
<dbReference type="Pfam" id="PF02798">
    <property type="entry name" value="GST_N"/>
    <property type="match status" value="1"/>
</dbReference>
<evidence type="ECO:0000259" key="6">
    <source>
        <dbReference type="PROSITE" id="PS50404"/>
    </source>
</evidence>
<dbReference type="CDD" id="cd03192">
    <property type="entry name" value="GST_C_Sigma_like"/>
    <property type="match status" value="1"/>
</dbReference>
<dbReference type="Gene3D" id="3.40.30.10">
    <property type="entry name" value="Glutaredoxin"/>
    <property type="match status" value="1"/>
</dbReference>
<keyword evidence="8" id="KW-1185">Reference proteome</keyword>
<dbReference type="GO" id="GO:0004364">
    <property type="term" value="F:glutathione transferase activity"/>
    <property type="evidence" value="ECO:0007669"/>
    <property type="project" value="UniProtKB-EC"/>
</dbReference>
<evidence type="ECO:0000256" key="1">
    <source>
        <dbReference type="ARBA" id="ARBA00011738"/>
    </source>
</evidence>
<evidence type="ECO:0000256" key="5">
    <source>
        <dbReference type="ARBA" id="ARBA00047960"/>
    </source>
</evidence>
<sequence>MAPTYKLYYFDTPGRGEKIRYIFAYAKQDFEDIRITKDLWPEFKKKTPYGQVPVLEIDGKPIAQSFSICRYLARKFNLDGKNELEALECDSMVETLGDLIQKSKKYLTETDPKQKEIEKRKLFEEDVPFFFKKFEDIVSKNGGYTVGSQITWSDFHFANILPEFEKSSPGLLKSYPALNGLIDKVSSLPSIKEWKEKSAQLKKYYVP</sequence>
<evidence type="ECO:0000256" key="2">
    <source>
        <dbReference type="ARBA" id="ARBA00012452"/>
    </source>
</evidence>
<dbReference type="SFLD" id="SFLDS00019">
    <property type="entry name" value="Glutathione_Transferase_(cytos"/>
    <property type="match status" value="1"/>
</dbReference>